<feature type="region of interest" description="Disordered" evidence="1">
    <location>
        <begin position="95"/>
        <end position="118"/>
    </location>
</feature>
<protein>
    <recommendedName>
        <fullName evidence="4">Asp23/Gls24 family envelope stress response protein</fullName>
    </recommendedName>
</protein>
<name>A0A2T0H138_ACTMO</name>
<evidence type="ECO:0008006" key="4">
    <source>
        <dbReference type="Google" id="ProtNLM"/>
    </source>
</evidence>
<dbReference type="Proteomes" id="UP000239352">
    <property type="component" value="Unassembled WGS sequence"/>
</dbReference>
<keyword evidence="3" id="KW-1185">Reference proteome</keyword>
<accession>A0A2T0H138</accession>
<dbReference type="EMBL" id="PVSR01000001">
    <property type="protein sequence ID" value="PRW65085.1"/>
    <property type="molecule type" value="Genomic_DNA"/>
</dbReference>
<evidence type="ECO:0000256" key="1">
    <source>
        <dbReference type="SAM" id="MobiDB-lite"/>
    </source>
</evidence>
<reference evidence="2 3" key="1">
    <citation type="submission" date="2018-03" db="EMBL/GenBank/DDBJ databases">
        <title>Actinopolyspora mortivallis from Sahara, screening for active biomolecules.</title>
        <authorList>
            <person name="Selama O."/>
            <person name="Wellington E.M.H."/>
            <person name="Hacene H."/>
        </authorList>
    </citation>
    <scope>NUCLEOTIDE SEQUENCE [LARGE SCALE GENOMIC DNA]</scope>
    <source>
        <strain evidence="2 3">M5A</strain>
    </source>
</reference>
<dbReference type="RefSeq" id="WP_106111959.1">
    <property type="nucleotide sequence ID" value="NZ_PVSR01000001.1"/>
</dbReference>
<gene>
    <name evidence="2" type="ORF">CEP50_00675</name>
</gene>
<organism evidence="2 3">
    <name type="scientific">Actinopolyspora mortivallis</name>
    <dbReference type="NCBI Taxonomy" id="33906"/>
    <lineage>
        <taxon>Bacteria</taxon>
        <taxon>Bacillati</taxon>
        <taxon>Actinomycetota</taxon>
        <taxon>Actinomycetes</taxon>
        <taxon>Actinopolysporales</taxon>
        <taxon>Actinopolysporaceae</taxon>
        <taxon>Actinopolyspora</taxon>
    </lineage>
</organism>
<sequence>MNSENTPETRSSPAERLAEAALGHPCVVRLDGGEHGTLATYLPGRRVTGVRFPPDGPPEVGVVLRLSRPVPEIVTELRARLEELAGQEAVDITVTDVIAPEEAPSPEPSTGRPDDRDG</sequence>
<dbReference type="STRING" id="1050202.GCA_000384035_00990"/>
<dbReference type="AlphaFoldDB" id="A0A2T0H138"/>
<proteinExistence type="predicted"/>
<evidence type="ECO:0000313" key="3">
    <source>
        <dbReference type="Proteomes" id="UP000239352"/>
    </source>
</evidence>
<dbReference type="InParanoid" id="A0A2T0H138"/>
<comment type="caution">
    <text evidence="2">The sequence shown here is derived from an EMBL/GenBank/DDBJ whole genome shotgun (WGS) entry which is preliminary data.</text>
</comment>
<evidence type="ECO:0000313" key="2">
    <source>
        <dbReference type="EMBL" id="PRW65085.1"/>
    </source>
</evidence>